<evidence type="ECO:0000313" key="1">
    <source>
        <dbReference type="EMBL" id="OMO92465.1"/>
    </source>
</evidence>
<accession>A0A1R3JC91</accession>
<name>A0A1R3JC91_COCAP</name>
<gene>
    <name evidence="1" type="ORF">CCACVL1_06841</name>
</gene>
<sequence>MVGRAITELIGIMGKRLELAKERRKSIRILGMIWGFLKFGELRKVRPQTKNVPDGPATGQEIPGIGSGVLGLGIGDNAHVLREEVAASPNIIQNRLKCQ</sequence>
<keyword evidence="2" id="KW-1185">Reference proteome</keyword>
<dbReference type="EMBL" id="AWWV01008195">
    <property type="protein sequence ID" value="OMO92465.1"/>
    <property type="molecule type" value="Genomic_DNA"/>
</dbReference>
<dbReference type="Proteomes" id="UP000188268">
    <property type="component" value="Unassembled WGS sequence"/>
</dbReference>
<protein>
    <submittedName>
        <fullName evidence="1">Reverse gyrase</fullName>
    </submittedName>
</protein>
<organism evidence="1 2">
    <name type="scientific">Corchorus capsularis</name>
    <name type="common">Jute</name>
    <dbReference type="NCBI Taxonomy" id="210143"/>
    <lineage>
        <taxon>Eukaryota</taxon>
        <taxon>Viridiplantae</taxon>
        <taxon>Streptophyta</taxon>
        <taxon>Embryophyta</taxon>
        <taxon>Tracheophyta</taxon>
        <taxon>Spermatophyta</taxon>
        <taxon>Magnoliopsida</taxon>
        <taxon>eudicotyledons</taxon>
        <taxon>Gunneridae</taxon>
        <taxon>Pentapetalae</taxon>
        <taxon>rosids</taxon>
        <taxon>malvids</taxon>
        <taxon>Malvales</taxon>
        <taxon>Malvaceae</taxon>
        <taxon>Grewioideae</taxon>
        <taxon>Apeibeae</taxon>
        <taxon>Corchorus</taxon>
    </lineage>
</organism>
<evidence type="ECO:0000313" key="2">
    <source>
        <dbReference type="Proteomes" id="UP000188268"/>
    </source>
</evidence>
<proteinExistence type="predicted"/>
<reference evidence="1 2" key="1">
    <citation type="submission" date="2013-09" db="EMBL/GenBank/DDBJ databases">
        <title>Corchorus capsularis genome sequencing.</title>
        <authorList>
            <person name="Alam M."/>
            <person name="Haque M.S."/>
            <person name="Islam M.S."/>
            <person name="Emdad E.M."/>
            <person name="Islam M.M."/>
            <person name="Ahmed B."/>
            <person name="Halim A."/>
            <person name="Hossen Q.M.M."/>
            <person name="Hossain M.Z."/>
            <person name="Ahmed R."/>
            <person name="Khan M.M."/>
            <person name="Islam R."/>
            <person name="Rashid M.M."/>
            <person name="Khan S.A."/>
            <person name="Rahman M.S."/>
            <person name="Alam M."/>
        </authorList>
    </citation>
    <scope>NUCLEOTIDE SEQUENCE [LARGE SCALE GENOMIC DNA]</scope>
    <source>
        <strain evidence="2">cv. CVL-1</strain>
        <tissue evidence="1">Whole seedling</tissue>
    </source>
</reference>
<comment type="caution">
    <text evidence="1">The sequence shown here is derived from an EMBL/GenBank/DDBJ whole genome shotgun (WGS) entry which is preliminary data.</text>
</comment>
<dbReference type="AlphaFoldDB" id="A0A1R3JC91"/>
<feature type="non-terminal residue" evidence="1">
    <location>
        <position position="99"/>
    </location>
</feature>
<dbReference type="Gramene" id="OMO92465">
    <property type="protein sequence ID" value="OMO92465"/>
    <property type="gene ID" value="CCACVL1_06841"/>
</dbReference>